<dbReference type="SUPFAM" id="SSF53383">
    <property type="entry name" value="PLP-dependent transferases"/>
    <property type="match status" value="1"/>
</dbReference>
<protein>
    <submittedName>
        <fullName evidence="3">Selenocysteine lyase/cysteine desulfurase</fullName>
    </submittedName>
</protein>
<reference evidence="3 4" key="1">
    <citation type="submission" date="2019-01" db="EMBL/GenBank/DDBJ databases">
        <title>Sequencing the genomes of 1000 actinobacteria strains.</title>
        <authorList>
            <person name="Klenk H.-P."/>
        </authorList>
    </citation>
    <scope>NUCLEOTIDE SEQUENCE [LARGE SCALE GENOMIC DNA]</scope>
    <source>
        <strain evidence="3 4">DSM 43925</strain>
    </source>
</reference>
<keyword evidence="1" id="KW-0663">Pyridoxal phosphate</keyword>
<gene>
    <name evidence="3" type="ORF">EDD27_2147</name>
</gene>
<dbReference type="Gene3D" id="3.90.1150.10">
    <property type="entry name" value="Aspartate Aminotransferase, domain 1"/>
    <property type="match status" value="1"/>
</dbReference>
<dbReference type="PANTHER" id="PTHR43092">
    <property type="entry name" value="L-CYSTEINE DESULFHYDRASE"/>
    <property type="match status" value="1"/>
</dbReference>
<dbReference type="AlphaFoldDB" id="A0A438M1S1"/>
<dbReference type="InterPro" id="IPR015421">
    <property type="entry name" value="PyrdxlP-dep_Trfase_major"/>
</dbReference>
<dbReference type="GO" id="GO:0016829">
    <property type="term" value="F:lyase activity"/>
    <property type="evidence" value="ECO:0007669"/>
    <property type="project" value="UniProtKB-KW"/>
</dbReference>
<dbReference type="InterPro" id="IPR015424">
    <property type="entry name" value="PyrdxlP-dep_Trfase"/>
</dbReference>
<dbReference type="PANTHER" id="PTHR43092:SF6">
    <property type="entry name" value="BLR1280 PROTEIN"/>
    <property type="match status" value="1"/>
</dbReference>
<dbReference type="OrthoDB" id="250246at2"/>
<dbReference type="RefSeq" id="WP_127932245.1">
    <property type="nucleotide sequence ID" value="NZ_SAUN01000001.1"/>
</dbReference>
<keyword evidence="3" id="KW-0456">Lyase</keyword>
<keyword evidence="4" id="KW-1185">Reference proteome</keyword>
<feature type="domain" description="Aminotransferase class V" evidence="2">
    <location>
        <begin position="79"/>
        <end position="411"/>
    </location>
</feature>
<dbReference type="EMBL" id="SAUN01000001">
    <property type="protein sequence ID" value="RVX39774.1"/>
    <property type="molecule type" value="Genomic_DNA"/>
</dbReference>
<accession>A0A438M1S1</accession>
<evidence type="ECO:0000256" key="1">
    <source>
        <dbReference type="ARBA" id="ARBA00022898"/>
    </source>
</evidence>
<evidence type="ECO:0000259" key="2">
    <source>
        <dbReference type="Pfam" id="PF00266"/>
    </source>
</evidence>
<dbReference type="Gene3D" id="3.40.640.10">
    <property type="entry name" value="Type I PLP-dependent aspartate aminotransferase-like (Major domain)"/>
    <property type="match status" value="1"/>
</dbReference>
<dbReference type="Pfam" id="PF00266">
    <property type="entry name" value="Aminotran_5"/>
    <property type="match status" value="1"/>
</dbReference>
<name>A0A438M1S1_9ACTN</name>
<evidence type="ECO:0000313" key="4">
    <source>
        <dbReference type="Proteomes" id="UP000284824"/>
    </source>
</evidence>
<comment type="caution">
    <text evidence="3">The sequence shown here is derived from an EMBL/GenBank/DDBJ whole genome shotgun (WGS) entry which is preliminary data.</text>
</comment>
<evidence type="ECO:0000313" key="3">
    <source>
        <dbReference type="EMBL" id="RVX39774.1"/>
    </source>
</evidence>
<proteinExistence type="predicted"/>
<organism evidence="3 4">
    <name type="scientific">Nonomuraea polychroma</name>
    <dbReference type="NCBI Taxonomy" id="46176"/>
    <lineage>
        <taxon>Bacteria</taxon>
        <taxon>Bacillati</taxon>
        <taxon>Actinomycetota</taxon>
        <taxon>Actinomycetes</taxon>
        <taxon>Streptosporangiales</taxon>
        <taxon>Streptosporangiaceae</taxon>
        <taxon>Nonomuraea</taxon>
    </lineage>
</organism>
<sequence>MADQEIQSNPLDYASAGLGRRAVLMAGVAAMSAGCAGEATRRAPGPAFDPRNWGSVRAQFSLTSRYAHFAAFMLAAHPAPVRDAITQYRDALDSRPQDYGIGFYDLERSDDTRKAIAGYIGAQPQEVALTDSTTMGLGLVYGGLRLKAGEEVITTEHDFYSCHEALRLRAETDGIVIHRVRLYENPATASADEIVNRLVRRITPRTRVLALTWVHSSTGVKLPLSQISQAVKEINARRGPSRRVLIVVDGVHGFAAENASMSDLGADVFITATHKWLFGPRGTGFVWARTDAWPLLRPVIPSFSRQAWTGTPGPPADLNTPGGYHSFENRWAVPQAVAFHESIGKAAVAERIRSQAVQLKEGLAKLPNVRLVTPTSPELSAGVICCAVNGMEPDAVVQRLLTKHAISAGSTPYRESFVRFGPSIVTSPDEVERVIKAMASMR</sequence>
<dbReference type="InterPro" id="IPR000192">
    <property type="entry name" value="Aminotrans_V_dom"/>
</dbReference>
<dbReference type="Proteomes" id="UP000284824">
    <property type="component" value="Unassembled WGS sequence"/>
</dbReference>
<dbReference type="InterPro" id="IPR015422">
    <property type="entry name" value="PyrdxlP-dep_Trfase_small"/>
</dbReference>